<gene>
    <name evidence="2" type="ORF">J0383_07970</name>
</gene>
<dbReference type="InterPro" id="IPR027417">
    <property type="entry name" value="P-loop_NTPase"/>
</dbReference>
<dbReference type="Gene3D" id="3.40.50.300">
    <property type="entry name" value="P-loop containing nucleotide triphosphate hydrolases"/>
    <property type="match status" value="1"/>
</dbReference>
<sequence length="209" mass="24100">MARAISLKTLYEKRYEVYDFNGPWLDVLGNPEKGKVWLIYGDEKNGKTMFALKLAEYLSQFEPVYYISAEEGTGKSFQENAMKRAKLDVKKANIKFLEYTELDEVEKILSKRKPPKTMFFDNITVYNDELAYGRFRKFTMKYPKTTMVFIAHEERGEPYTATAKLCKRLARYILRVKGMTAFVSGSCPGGTIMIDEQSAQLCHGSQIKN</sequence>
<protein>
    <recommendedName>
        <fullName evidence="1">Inactive STAND domain-containing protein</fullName>
    </recommendedName>
</protein>
<accession>A0ABX7QJH2</accession>
<evidence type="ECO:0000313" key="3">
    <source>
        <dbReference type="Proteomes" id="UP000663440"/>
    </source>
</evidence>
<evidence type="ECO:0000313" key="2">
    <source>
        <dbReference type="EMBL" id="QSW90736.1"/>
    </source>
</evidence>
<evidence type="ECO:0000259" key="1">
    <source>
        <dbReference type="Pfam" id="PF19995"/>
    </source>
</evidence>
<dbReference type="EMBL" id="CP071448">
    <property type="protein sequence ID" value="QSW90736.1"/>
    <property type="molecule type" value="Genomic_DNA"/>
</dbReference>
<dbReference type="RefSeq" id="WP_207297885.1">
    <property type="nucleotide sequence ID" value="NZ_CP071448.1"/>
</dbReference>
<dbReference type="Proteomes" id="UP000663440">
    <property type="component" value="Chromosome"/>
</dbReference>
<reference evidence="2 3" key="1">
    <citation type="submission" date="2021-03" db="EMBL/GenBank/DDBJ databases">
        <title>Flavobacterium kribbensis sp. nov, an endophytic bacteria, isolated from soybean.</title>
        <authorList>
            <person name="Lee J."/>
            <person name="Seo J."/>
        </authorList>
    </citation>
    <scope>NUCLEOTIDE SEQUENCE [LARGE SCALE GENOMIC DNA]</scope>
    <source>
        <strain evidence="2 3">BB8</strain>
    </source>
</reference>
<organism evidence="2 3">
    <name type="scientific">Flavobacterium endoglycinae</name>
    <dbReference type="NCBI Taxonomy" id="2816357"/>
    <lineage>
        <taxon>Bacteria</taxon>
        <taxon>Pseudomonadati</taxon>
        <taxon>Bacteroidota</taxon>
        <taxon>Flavobacteriia</taxon>
        <taxon>Flavobacteriales</taxon>
        <taxon>Flavobacteriaceae</taxon>
        <taxon>Flavobacterium</taxon>
    </lineage>
</organism>
<dbReference type="SUPFAM" id="SSF52540">
    <property type="entry name" value="P-loop containing nucleoside triphosphate hydrolases"/>
    <property type="match status" value="1"/>
</dbReference>
<dbReference type="InterPro" id="IPR045475">
    <property type="entry name" value="iSTAND"/>
</dbReference>
<proteinExistence type="predicted"/>
<keyword evidence="3" id="KW-1185">Reference proteome</keyword>
<name>A0ABX7QJH2_9FLAO</name>
<dbReference type="Pfam" id="PF19995">
    <property type="entry name" value="iSTAND"/>
    <property type="match status" value="1"/>
</dbReference>
<feature type="domain" description="Inactive STAND" evidence="1">
    <location>
        <begin position="18"/>
        <end position="128"/>
    </location>
</feature>